<sequence>MDSRELFIVVCERKMGDRQLTTVKSRELSIVASGSCRSPTCLFPAAANEQPVLSLQAEFTGDTVDEEAKNCNKLAHISRIFKLDSDSEIIDLSIICSAITLS</sequence>
<evidence type="ECO:0000313" key="1">
    <source>
        <dbReference type="Proteomes" id="UP000887566"/>
    </source>
</evidence>
<dbReference type="AlphaFoldDB" id="A0A914W3V4"/>
<name>A0A914W3V4_9BILA</name>
<evidence type="ECO:0000313" key="2">
    <source>
        <dbReference type="WBParaSite" id="PSAMB.scaffold2973size20281.g19782.t1"/>
    </source>
</evidence>
<proteinExistence type="predicted"/>
<dbReference type="Proteomes" id="UP000887566">
    <property type="component" value="Unplaced"/>
</dbReference>
<protein>
    <submittedName>
        <fullName evidence="2">Uncharacterized protein</fullName>
    </submittedName>
</protein>
<reference evidence="2" key="1">
    <citation type="submission" date="2022-11" db="UniProtKB">
        <authorList>
            <consortium name="WormBaseParasite"/>
        </authorList>
    </citation>
    <scope>IDENTIFICATION</scope>
</reference>
<dbReference type="WBParaSite" id="PSAMB.scaffold2973size20281.g19782.t1">
    <property type="protein sequence ID" value="PSAMB.scaffold2973size20281.g19782.t1"/>
    <property type="gene ID" value="PSAMB.scaffold2973size20281.g19782"/>
</dbReference>
<keyword evidence="1" id="KW-1185">Reference proteome</keyword>
<organism evidence="1 2">
    <name type="scientific">Plectus sambesii</name>
    <dbReference type="NCBI Taxonomy" id="2011161"/>
    <lineage>
        <taxon>Eukaryota</taxon>
        <taxon>Metazoa</taxon>
        <taxon>Ecdysozoa</taxon>
        <taxon>Nematoda</taxon>
        <taxon>Chromadorea</taxon>
        <taxon>Plectida</taxon>
        <taxon>Plectina</taxon>
        <taxon>Plectoidea</taxon>
        <taxon>Plectidae</taxon>
        <taxon>Plectus</taxon>
    </lineage>
</organism>
<accession>A0A914W3V4</accession>